<reference evidence="8 9" key="1">
    <citation type="submission" date="2017-08" db="EMBL/GenBank/DDBJ databases">
        <authorList>
            <person name="de Groot N.N."/>
        </authorList>
    </citation>
    <scope>NUCLEOTIDE SEQUENCE [LARGE SCALE GENOMIC DNA]</scope>
    <source>
        <strain evidence="8 9">USBA 78</strain>
    </source>
</reference>
<evidence type="ECO:0000313" key="9">
    <source>
        <dbReference type="Proteomes" id="UP000219068"/>
    </source>
</evidence>
<keyword evidence="3" id="KW-1003">Cell membrane</keyword>
<sequence length="137" mass="14826">MMSITFKGHSQTPDSSAYSWVCLMARLCLAAVFLYSGSTKLIHWQAAISEFEGLSLPLPAVAVALTVAVQLLGGLAVALGWRVRLAALALAIFTVIATLIGHPFWNFEGPELQHQLTTMLEHLAIVGGLRPMVQARR</sequence>
<evidence type="ECO:0000256" key="4">
    <source>
        <dbReference type="ARBA" id="ARBA00022692"/>
    </source>
</evidence>
<dbReference type="AlphaFoldDB" id="A0A285TDH1"/>
<dbReference type="RefSeq" id="WP_097051958.1">
    <property type="nucleotide sequence ID" value="NZ_OBMM01000003.1"/>
</dbReference>
<dbReference type="GO" id="GO:0005886">
    <property type="term" value="C:plasma membrane"/>
    <property type="evidence" value="ECO:0007669"/>
    <property type="project" value="UniProtKB-SubCell"/>
</dbReference>
<name>A0A285TDH1_9PROT</name>
<gene>
    <name evidence="8" type="ORF">SAMN05428964_10342</name>
</gene>
<evidence type="ECO:0000256" key="1">
    <source>
        <dbReference type="ARBA" id="ARBA00004651"/>
    </source>
</evidence>
<accession>A0A285TDH1</accession>
<dbReference type="Pfam" id="PF07681">
    <property type="entry name" value="DoxX"/>
    <property type="match status" value="1"/>
</dbReference>
<feature type="transmembrane region" description="Helical" evidence="7">
    <location>
        <begin position="85"/>
        <end position="105"/>
    </location>
</feature>
<organism evidence="8 9">
    <name type="scientific">Thalassospira xiamenensis</name>
    <dbReference type="NCBI Taxonomy" id="220697"/>
    <lineage>
        <taxon>Bacteria</taxon>
        <taxon>Pseudomonadati</taxon>
        <taxon>Pseudomonadota</taxon>
        <taxon>Alphaproteobacteria</taxon>
        <taxon>Rhodospirillales</taxon>
        <taxon>Thalassospiraceae</taxon>
        <taxon>Thalassospira</taxon>
    </lineage>
</organism>
<feature type="transmembrane region" description="Helical" evidence="7">
    <location>
        <begin position="17"/>
        <end position="35"/>
    </location>
</feature>
<keyword evidence="6 7" id="KW-0472">Membrane</keyword>
<evidence type="ECO:0000256" key="5">
    <source>
        <dbReference type="ARBA" id="ARBA00022989"/>
    </source>
</evidence>
<dbReference type="InterPro" id="IPR032808">
    <property type="entry name" value="DoxX"/>
</dbReference>
<comment type="subcellular location">
    <subcellularLocation>
        <location evidence="1">Cell membrane</location>
        <topology evidence="1">Multi-pass membrane protein</topology>
    </subcellularLocation>
</comment>
<dbReference type="PANTHER" id="PTHR33452">
    <property type="entry name" value="OXIDOREDUCTASE CATD-RELATED"/>
    <property type="match status" value="1"/>
</dbReference>
<evidence type="ECO:0000256" key="7">
    <source>
        <dbReference type="SAM" id="Phobius"/>
    </source>
</evidence>
<evidence type="ECO:0000256" key="2">
    <source>
        <dbReference type="ARBA" id="ARBA00006679"/>
    </source>
</evidence>
<dbReference type="Proteomes" id="UP000219068">
    <property type="component" value="Unassembled WGS sequence"/>
</dbReference>
<dbReference type="InterPro" id="IPR051907">
    <property type="entry name" value="DoxX-like_oxidoreductase"/>
</dbReference>
<proteinExistence type="inferred from homology"/>
<dbReference type="EMBL" id="OBMM01000003">
    <property type="protein sequence ID" value="SOC20284.1"/>
    <property type="molecule type" value="Genomic_DNA"/>
</dbReference>
<protein>
    <submittedName>
        <fullName evidence="8">Putative oxidoreductase</fullName>
    </submittedName>
</protein>
<evidence type="ECO:0000256" key="3">
    <source>
        <dbReference type="ARBA" id="ARBA00022475"/>
    </source>
</evidence>
<evidence type="ECO:0000313" key="8">
    <source>
        <dbReference type="EMBL" id="SOC20284.1"/>
    </source>
</evidence>
<comment type="similarity">
    <text evidence="2">Belongs to the DoxX family.</text>
</comment>
<keyword evidence="4 7" id="KW-0812">Transmembrane</keyword>
<keyword evidence="5 7" id="KW-1133">Transmembrane helix</keyword>
<dbReference type="PANTHER" id="PTHR33452:SF1">
    <property type="entry name" value="INNER MEMBRANE PROTEIN YPHA-RELATED"/>
    <property type="match status" value="1"/>
</dbReference>
<evidence type="ECO:0000256" key="6">
    <source>
        <dbReference type="ARBA" id="ARBA00023136"/>
    </source>
</evidence>
<feature type="transmembrane region" description="Helical" evidence="7">
    <location>
        <begin position="56"/>
        <end position="79"/>
    </location>
</feature>